<organism evidence="1 2">
    <name type="scientific">Vaccinium darrowii</name>
    <dbReference type="NCBI Taxonomy" id="229202"/>
    <lineage>
        <taxon>Eukaryota</taxon>
        <taxon>Viridiplantae</taxon>
        <taxon>Streptophyta</taxon>
        <taxon>Embryophyta</taxon>
        <taxon>Tracheophyta</taxon>
        <taxon>Spermatophyta</taxon>
        <taxon>Magnoliopsida</taxon>
        <taxon>eudicotyledons</taxon>
        <taxon>Gunneridae</taxon>
        <taxon>Pentapetalae</taxon>
        <taxon>asterids</taxon>
        <taxon>Ericales</taxon>
        <taxon>Ericaceae</taxon>
        <taxon>Vaccinioideae</taxon>
        <taxon>Vaccinieae</taxon>
        <taxon>Vaccinium</taxon>
    </lineage>
</organism>
<dbReference type="Proteomes" id="UP000828048">
    <property type="component" value="Chromosome 10"/>
</dbReference>
<accession>A0ACB7XFJ0</accession>
<dbReference type="EMBL" id="CM037160">
    <property type="protein sequence ID" value="KAH7839540.1"/>
    <property type="molecule type" value="Genomic_DNA"/>
</dbReference>
<sequence length="129" mass="14134">MGLRRRRSARHSEMQNSRASELQNLGRPEVELSKSARTAAELQKPNCQSLGLTVVFKEEGIKPPPENKQSCKVDDGDGAVRVEEQELRGEDGGRELDLAAEEDPRDEDGGGRIRAPCPLDGVGEELLRG</sequence>
<proteinExistence type="predicted"/>
<keyword evidence="2" id="KW-1185">Reference proteome</keyword>
<reference evidence="1 2" key="1">
    <citation type="journal article" date="2021" name="Hortic Res">
        <title>High-quality reference genome and annotation aids understanding of berry development for evergreen blueberry (Vaccinium darrowii).</title>
        <authorList>
            <person name="Yu J."/>
            <person name="Hulse-Kemp A.M."/>
            <person name="Babiker E."/>
            <person name="Staton M."/>
        </authorList>
    </citation>
    <scope>NUCLEOTIDE SEQUENCE [LARGE SCALE GENOMIC DNA]</scope>
    <source>
        <strain evidence="2">cv. NJ 8807/NJ 8810</strain>
        <tissue evidence="1">Young leaf</tissue>
    </source>
</reference>
<protein>
    <submittedName>
        <fullName evidence="1">Uncharacterized protein</fullName>
    </submittedName>
</protein>
<name>A0ACB7XFJ0_9ERIC</name>
<evidence type="ECO:0000313" key="2">
    <source>
        <dbReference type="Proteomes" id="UP000828048"/>
    </source>
</evidence>
<evidence type="ECO:0000313" key="1">
    <source>
        <dbReference type="EMBL" id="KAH7839540.1"/>
    </source>
</evidence>
<comment type="caution">
    <text evidence="1">The sequence shown here is derived from an EMBL/GenBank/DDBJ whole genome shotgun (WGS) entry which is preliminary data.</text>
</comment>
<gene>
    <name evidence="1" type="ORF">Vadar_005473</name>
</gene>